<keyword evidence="3 6" id="KW-0808">Transferase</keyword>
<dbReference type="STRING" id="183763.LP52_24825"/>
<dbReference type="InterPro" id="IPR005771">
    <property type="entry name" value="GalU_uridylyltTrfase_bac/arc"/>
</dbReference>
<dbReference type="Pfam" id="PF00483">
    <property type="entry name" value="NTP_transferase"/>
    <property type="match status" value="1"/>
</dbReference>
<reference evidence="9" key="1">
    <citation type="journal article" date="2015" name="Chem. Biol.">
        <title>Structure, bioactivity, and resistance mechanism of streptomonomicin, an unusual lasso Peptide from an understudied halophilic actinomycete.</title>
        <authorList>
            <person name="Metelev M."/>
            <person name="Tietz J.I."/>
            <person name="Melby J.O."/>
            <person name="Blair P.M."/>
            <person name="Zhu L."/>
            <person name="Livnat I."/>
            <person name="Severinov K."/>
            <person name="Mitchell D.A."/>
        </authorList>
    </citation>
    <scope>NUCLEOTIDE SEQUENCE [LARGE SCALE GENOMIC DNA]</scope>
    <source>
        <strain evidence="9">YIM 90003</strain>
    </source>
</reference>
<dbReference type="PANTHER" id="PTHR43197:SF1">
    <property type="entry name" value="UTP--GLUCOSE-1-PHOSPHATE URIDYLYLTRANSFERASE"/>
    <property type="match status" value="1"/>
</dbReference>
<evidence type="ECO:0000256" key="6">
    <source>
        <dbReference type="RuleBase" id="RU361259"/>
    </source>
</evidence>
<evidence type="ECO:0000313" key="8">
    <source>
        <dbReference type="EMBL" id="KIH96479.1"/>
    </source>
</evidence>
<evidence type="ECO:0000256" key="5">
    <source>
        <dbReference type="ARBA" id="ARBA00048128"/>
    </source>
</evidence>
<dbReference type="Gene3D" id="3.90.550.10">
    <property type="entry name" value="Spore Coat Polysaccharide Biosynthesis Protein SpsA, Chain A"/>
    <property type="match status" value="1"/>
</dbReference>
<gene>
    <name evidence="8" type="ORF">LP52_24825</name>
</gene>
<evidence type="ECO:0000256" key="1">
    <source>
        <dbReference type="ARBA" id="ARBA00006890"/>
    </source>
</evidence>
<comment type="similarity">
    <text evidence="1 6">Belongs to the UDPGP type 2 family.</text>
</comment>
<dbReference type="EMBL" id="JROO01000065">
    <property type="protein sequence ID" value="KIH96479.1"/>
    <property type="molecule type" value="Genomic_DNA"/>
</dbReference>
<protein>
    <recommendedName>
        <fullName evidence="2 6">UTP--glucose-1-phosphate uridylyltransferase</fullName>
        <ecNumber evidence="2 6">2.7.7.9</ecNumber>
    </recommendedName>
    <alternativeName>
        <fullName evidence="6">UDP-glucose pyrophosphorylase</fullName>
    </alternativeName>
</protein>
<dbReference type="GO" id="GO:0006011">
    <property type="term" value="P:UDP-alpha-D-glucose metabolic process"/>
    <property type="evidence" value="ECO:0007669"/>
    <property type="project" value="InterPro"/>
</dbReference>
<comment type="catalytic activity">
    <reaction evidence="5 6">
        <text>alpha-D-glucose 1-phosphate + UTP + H(+) = UDP-alpha-D-glucose + diphosphate</text>
        <dbReference type="Rhea" id="RHEA:19889"/>
        <dbReference type="ChEBI" id="CHEBI:15378"/>
        <dbReference type="ChEBI" id="CHEBI:33019"/>
        <dbReference type="ChEBI" id="CHEBI:46398"/>
        <dbReference type="ChEBI" id="CHEBI:58601"/>
        <dbReference type="ChEBI" id="CHEBI:58885"/>
        <dbReference type="EC" id="2.7.7.9"/>
    </reaction>
</comment>
<dbReference type="SUPFAM" id="SSF53448">
    <property type="entry name" value="Nucleotide-diphospho-sugar transferases"/>
    <property type="match status" value="1"/>
</dbReference>
<organism evidence="8 9">
    <name type="scientific">Streptomonospora alba</name>
    <dbReference type="NCBI Taxonomy" id="183763"/>
    <lineage>
        <taxon>Bacteria</taxon>
        <taxon>Bacillati</taxon>
        <taxon>Actinomycetota</taxon>
        <taxon>Actinomycetes</taxon>
        <taxon>Streptosporangiales</taxon>
        <taxon>Nocardiopsidaceae</taxon>
        <taxon>Streptomonospora</taxon>
    </lineage>
</organism>
<dbReference type="Proteomes" id="UP000031675">
    <property type="component" value="Unassembled WGS sequence"/>
</dbReference>
<evidence type="ECO:0000313" key="9">
    <source>
        <dbReference type="Proteomes" id="UP000031675"/>
    </source>
</evidence>
<proteinExistence type="inferred from homology"/>
<dbReference type="AlphaFoldDB" id="A0A0C2FBH5"/>
<dbReference type="CDD" id="cd02541">
    <property type="entry name" value="UGPase_prokaryotic"/>
    <property type="match status" value="1"/>
</dbReference>
<comment type="caution">
    <text evidence="8">The sequence shown here is derived from an EMBL/GenBank/DDBJ whole genome shotgun (WGS) entry which is preliminary data.</text>
</comment>
<dbReference type="EC" id="2.7.7.9" evidence="2 6"/>
<keyword evidence="9" id="KW-1185">Reference proteome</keyword>
<dbReference type="PANTHER" id="PTHR43197">
    <property type="entry name" value="UTP--GLUCOSE-1-PHOSPHATE URIDYLYLTRANSFERASE"/>
    <property type="match status" value="1"/>
</dbReference>
<dbReference type="NCBIfam" id="TIGR01099">
    <property type="entry name" value="galU"/>
    <property type="match status" value="1"/>
</dbReference>
<evidence type="ECO:0000256" key="3">
    <source>
        <dbReference type="ARBA" id="ARBA00022679"/>
    </source>
</evidence>
<evidence type="ECO:0000256" key="2">
    <source>
        <dbReference type="ARBA" id="ARBA00012415"/>
    </source>
</evidence>
<dbReference type="InterPro" id="IPR029044">
    <property type="entry name" value="Nucleotide-diphossugar_trans"/>
</dbReference>
<accession>A0A0C2FBH5</accession>
<evidence type="ECO:0000256" key="4">
    <source>
        <dbReference type="ARBA" id="ARBA00022695"/>
    </source>
</evidence>
<evidence type="ECO:0000259" key="7">
    <source>
        <dbReference type="Pfam" id="PF00483"/>
    </source>
</evidence>
<dbReference type="GO" id="GO:0003983">
    <property type="term" value="F:UTP:glucose-1-phosphate uridylyltransferase activity"/>
    <property type="evidence" value="ECO:0007669"/>
    <property type="project" value="UniProtKB-EC"/>
</dbReference>
<name>A0A0C2FBH5_9ACTN</name>
<feature type="domain" description="Nucleotidyl transferase" evidence="7">
    <location>
        <begin position="3"/>
        <end position="266"/>
    </location>
</feature>
<sequence>MGKAVVPAAGLGTRFLPATKATPKEMLPIVDKPAIQYVVEEAVDAGLDDVLMVTGRSKRSIEDHFDRAYELEEALRAKSDTQRLYSVRESSELAQVHYVRQGEPRGLGHAVLCASAHVGDEPFAVLLGDDLIGRNEALLRRMIQVRETYGGSVVALMEVEPDHVSLYGCAAIEPTDEDDVVTVTDLVEKPAVDQAPSRWAVIGRYICDPAVFDVLRETPPGRGGEIQLTDALLQLAQRKPADGGPVHGVLFRGQRYDTGNKIDYLRTVVEFACERQDLAAEFLPWLRDFVDRHPAAGDDA</sequence>
<dbReference type="InterPro" id="IPR005835">
    <property type="entry name" value="NTP_transferase_dom"/>
</dbReference>
<keyword evidence="4 6" id="KW-0548">Nucleotidyltransferase</keyword>